<keyword evidence="3" id="KW-1185">Reference proteome</keyword>
<feature type="compositionally biased region" description="Basic residues" evidence="1">
    <location>
        <begin position="16"/>
        <end position="28"/>
    </location>
</feature>
<dbReference type="Pfam" id="PF08555">
    <property type="entry name" value="FAM32A"/>
    <property type="match status" value="1"/>
</dbReference>
<reference evidence="2 3" key="2">
    <citation type="journal article" date="2008" name="Nature">
        <title>The Phaeodactylum genome reveals the evolutionary history of diatom genomes.</title>
        <authorList>
            <person name="Bowler C."/>
            <person name="Allen A.E."/>
            <person name="Badger J.H."/>
            <person name="Grimwood J."/>
            <person name="Jabbari K."/>
            <person name="Kuo A."/>
            <person name="Maheswari U."/>
            <person name="Martens C."/>
            <person name="Maumus F."/>
            <person name="Otillar R.P."/>
            <person name="Rayko E."/>
            <person name="Salamov A."/>
            <person name="Vandepoele K."/>
            <person name="Beszteri B."/>
            <person name="Gruber A."/>
            <person name="Heijde M."/>
            <person name="Katinka M."/>
            <person name="Mock T."/>
            <person name="Valentin K."/>
            <person name="Verret F."/>
            <person name="Berges J.A."/>
            <person name="Brownlee C."/>
            <person name="Cadoret J.P."/>
            <person name="Chiovitti A."/>
            <person name="Choi C.J."/>
            <person name="Coesel S."/>
            <person name="De Martino A."/>
            <person name="Detter J.C."/>
            <person name="Durkin C."/>
            <person name="Falciatore A."/>
            <person name="Fournet J."/>
            <person name="Haruta M."/>
            <person name="Huysman M.J."/>
            <person name="Jenkins B.D."/>
            <person name="Jiroutova K."/>
            <person name="Jorgensen R.E."/>
            <person name="Joubert Y."/>
            <person name="Kaplan A."/>
            <person name="Kroger N."/>
            <person name="Kroth P.G."/>
            <person name="La Roche J."/>
            <person name="Lindquist E."/>
            <person name="Lommer M."/>
            <person name="Martin-Jezequel V."/>
            <person name="Lopez P.J."/>
            <person name="Lucas S."/>
            <person name="Mangogna M."/>
            <person name="McGinnis K."/>
            <person name="Medlin L.K."/>
            <person name="Montsant A."/>
            <person name="Oudot-Le Secq M.P."/>
            <person name="Napoli C."/>
            <person name="Obornik M."/>
            <person name="Parker M.S."/>
            <person name="Petit J.L."/>
            <person name="Porcel B.M."/>
            <person name="Poulsen N."/>
            <person name="Robison M."/>
            <person name="Rychlewski L."/>
            <person name="Rynearson T.A."/>
            <person name="Schmutz J."/>
            <person name="Shapiro H."/>
            <person name="Siaut M."/>
            <person name="Stanley M."/>
            <person name="Sussman M.R."/>
            <person name="Taylor A.R."/>
            <person name="Vardi A."/>
            <person name="von Dassow P."/>
            <person name="Vyverman W."/>
            <person name="Willis A."/>
            <person name="Wyrwicz L.S."/>
            <person name="Rokhsar D.S."/>
            <person name="Weissenbach J."/>
            <person name="Armbrust E.V."/>
            <person name="Green B.R."/>
            <person name="Van de Peer Y."/>
            <person name="Grigoriev I.V."/>
        </authorList>
    </citation>
    <scope>NUCLEOTIDE SEQUENCE [LARGE SCALE GENOMIC DNA]</scope>
    <source>
        <strain evidence="2 3">CCMP1335</strain>
    </source>
</reference>
<dbReference type="InParanoid" id="B8C3S6"/>
<sequence>MAKDGMARGKLAFKGDKKKSKRKSKKSKHSLDEGTTPEAATTAARQREQDDVDTDLKKNRADESPNNVDKNKPTHQSSSDNESDLEDLTPAERRSRKFKRDQERREMEKLVSLSHRERVEQFNEKLGSLTELNDIPRVSAAGNG</sequence>
<dbReference type="PaxDb" id="35128-Thaps5747"/>
<dbReference type="EMBL" id="CM000642">
    <property type="protein sequence ID" value="EED92174.1"/>
    <property type="molecule type" value="Genomic_DNA"/>
</dbReference>
<feature type="region of interest" description="Disordered" evidence="1">
    <location>
        <begin position="1"/>
        <end position="112"/>
    </location>
</feature>
<feature type="compositionally biased region" description="Basic and acidic residues" evidence="1">
    <location>
        <begin position="45"/>
        <end position="63"/>
    </location>
</feature>
<name>B8C3S6_THAPS</name>
<protein>
    <recommendedName>
        <fullName evidence="4">DUF1754-domain-containing protein</fullName>
    </recommendedName>
</protein>
<dbReference type="PANTHER" id="PTHR13282:SF6">
    <property type="entry name" value="PROTEIN FAM32A"/>
    <property type="match status" value="1"/>
</dbReference>
<evidence type="ECO:0008006" key="4">
    <source>
        <dbReference type="Google" id="ProtNLM"/>
    </source>
</evidence>
<organism evidence="2 3">
    <name type="scientific">Thalassiosira pseudonana</name>
    <name type="common">Marine diatom</name>
    <name type="synonym">Cyclotella nana</name>
    <dbReference type="NCBI Taxonomy" id="35128"/>
    <lineage>
        <taxon>Eukaryota</taxon>
        <taxon>Sar</taxon>
        <taxon>Stramenopiles</taxon>
        <taxon>Ochrophyta</taxon>
        <taxon>Bacillariophyta</taxon>
        <taxon>Coscinodiscophyceae</taxon>
        <taxon>Thalassiosirophycidae</taxon>
        <taxon>Thalassiosirales</taxon>
        <taxon>Thalassiosiraceae</taxon>
        <taxon>Thalassiosira</taxon>
    </lineage>
</organism>
<dbReference type="KEGG" id="tps:THAPSDRAFT_5747"/>
<accession>B8C3S6</accession>
<dbReference type="HOGENOM" id="CLU_098435_1_1_1"/>
<dbReference type="STRING" id="35128.B8C3S6"/>
<proteinExistence type="predicted"/>
<dbReference type="GeneID" id="7442275"/>
<evidence type="ECO:0000256" key="1">
    <source>
        <dbReference type="SAM" id="MobiDB-lite"/>
    </source>
</evidence>
<dbReference type="AlphaFoldDB" id="B8C3S6"/>
<evidence type="ECO:0000313" key="2">
    <source>
        <dbReference type="EMBL" id="EED92174.1"/>
    </source>
</evidence>
<feature type="compositionally biased region" description="Basic and acidic residues" evidence="1">
    <location>
        <begin position="100"/>
        <end position="112"/>
    </location>
</feature>
<dbReference type="eggNOG" id="ENOG502QZD1">
    <property type="taxonomic scope" value="Eukaryota"/>
</dbReference>
<dbReference type="PANTHER" id="PTHR13282">
    <property type="entry name" value="PROTEIN FAM32A"/>
    <property type="match status" value="1"/>
</dbReference>
<gene>
    <name evidence="2" type="ORF">THAPSDRAFT_5747</name>
</gene>
<dbReference type="OMA" id="HEDNDQN"/>
<dbReference type="InterPro" id="IPR013865">
    <property type="entry name" value="FAM32A"/>
</dbReference>
<evidence type="ECO:0000313" key="3">
    <source>
        <dbReference type="Proteomes" id="UP000001449"/>
    </source>
</evidence>
<dbReference type="Proteomes" id="UP000001449">
    <property type="component" value="Chromosome 5"/>
</dbReference>
<dbReference type="GO" id="GO:0005730">
    <property type="term" value="C:nucleolus"/>
    <property type="evidence" value="ECO:0000318"/>
    <property type="project" value="GO_Central"/>
</dbReference>
<reference evidence="2 3" key="1">
    <citation type="journal article" date="2004" name="Science">
        <title>The genome of the diatom Thalassiosira pseudonana: ecology, evolution, and metabolism.</title>
        <authorList>
            <person name="Armbrust E.V."/>
            <person name="Berges J.A."/>
            <person name="Bowler C."/>
            <person name="Green B.R."/>
            <person name="Martinez D."/>
            <person name="Putnam N.H."/>
            <person name="Zhou S."/>
            <person name="Allen A.E."/>
            <person name="Apt K.E."/>
            <person name="Bechner M."/>
            <person name="Brzezinski M.A."/>
            <person name="Chaal B.K."/>
            <person name="Chiovitti A."/>
            <person name="Davis A.K."/>
            <person name="Demarest M.S."/>
            <person name="Detter J.C."/>
            <person name="Glavina T."/>
            <person name="Goodstein D."/>
            <person name="Hadi M.Z."/>
            <person name="Hellsten U."/>
            <person name="Hildebrand M."/>
            <person name="Jenkins B.D."/>
            <person name="Jurka J."/>
            <person name="Kapitonov V.V."/>
            <person name="Kroger N."/>
            <person name="Lau W.W."/>
            <person name="Lane T.W."/>
            <person name="Larimer F.W."/>
            <person name="Lippmeier J.C."/>
            <person name="Lucas S."/>
            <person name="Medina M."/>
            <person name="Montsant A."/>
            <person name="Obornik M."/>
            <person name="Parker M.S."/>
            <person name="Palenik B."/>
            <person name="Pazour G.J."/>
            <person name="Richardson P.M."/>
            <person name="Rynearson T.A."/>
            <person name="Saito M.A."/>
            <person name="Schwartz D.C."/>
            <person name="Thamatrakoln K."/>
            <person name="Valentin K."/>
            <person name="Vardi A."/>
            <person name="Wilkerson F.P."/>
            <person name="Rokhsar D.S."/>
        </authorList>
    </citation>
    <scope>NUCLEOTIDE SEQUENCE [LARGE SCALE GENOMIC DNA]</scope>
    <source>
        <strain evidence="2 3">CCMP1335</strain>
    </source>
</reference>
<dbReference type="RefSeq" id="XP_002290422.1">
    <property type="nucleotide sequence ID" value="XM_002290386.1"/>
</dbReference>